<dbReference type="CDD" id="cd07521">
    <property type="entry name" value="HAD_FCP1-like"/>
    <property type="match status" value="1"/>
</dbReference>
<dbReference type="OrthoDB" id="277011at2759"/>
<gene>
    <name evidence="2" type="ORF">PSON_ATCC_30995.1.T0660113</name>
</gene>
<dbReference type="Pfam" id="PF03031">
    <property type="entry name" value="NIF"/>
    <property type="match status" value="1"/>
</dbReference>
<dbReference type="Proteomes" id="UP000692954">
    <property type="component" value="Unassembled WGS sequence"/>
</dbReference>
<dbReference type="InterPro" id="IPR004274">
    <property type="entry name" value="FCP1_dom"/>
</dbReference>
<dbReference type="NCBIfam" id="TIGR02251">
    <property type="entry name" value="HIF-SF_euk"/>
    <property type="match status" value="1"/>
</dbReference>
<dbReference type="AlphaFoldDB" id="A0A8S1NXK7"/>
<dbReference type="SMART" id="SM00577">
    <property type="entry name" value="CPDc"/>
    <property type="match status" value="1"/>
</dbReference>
<organism evidence="2 3">
    <name type="scientific">Paramecium sonneborni</name>
    <dbReference type="NCBI Taxonomy" id="65129"/>
    <lineage>
        <taxon>Eukaryota</taxon>
        <taxon>Sar</taxon>
        <taxon>Alveolata</taxon>
        <taxon>Ciliophora</taxon>
        <taxon>Intramacronucleata</taxon>
        <taxon>Oligohymenophorea</taxon>
        <taxon>Peniculida</taxon>
        <taxon>Parameciidae</taxon>
        <taxon>Paramecium</taxon>
    </lineage>
</organism>
<sequence length="446" mass="52545">MQKNEQKELLLRKQNNEATLNSMQESQYQIQINLIQQNKDVLNEFQKNEKLNVKHLSQELLINNEINHQQNILNNTKTHVKLGKKAKNELILKKNISLKNISCNSDEKLIGIDNFSQIDDVSDFHKNKISNSQSHILMLRYNRANGQRKLIRKQLKYESKYKDKKEDENNLNKIFLIQKNPKEVNDQETSQSEKFVANPSTETFITDDVDLSNQKYFQQKQYYMYNLVGHFEGQLTDTFQSQMYLRHFLQIYENLQKSRNIKISQNFSISQKIKAQTKKQKTLVIDLDETLVHCNEYSQLKSDFYIPVKVNNLIYQAGISIRPYAQEFLKNMAEYYEIIIFTASNEDYANQIINYLDPQGILVSCRLFRDDCIKIELGCHIKDLRILNRDLKDVILVDNSAFSYAFQIENGIPIIPYLDNKKDNVYFDLMKGIITFRIILKDSNKT</sequence>
<reference evidence="2" key="1">
    <citation type="submission" date="2021-01" db="EMBL/GenBank/DDBJ databases">
        <authorList>
            <consortium name="Genoscope - CEA"/>
            <person name="William W."/>
        </authorList>
    </citation>
    <scope>NUCLEOTIDE SEQUENCE</scope>
</reference>
<proteinExistence type="predicted"/>
<dbReference type="InterPro" id="IPR050365">
    <property type="entry name" value="TIM50"/>
</dbReference>
<dbReference type="EMBL" id="CAJJDN010000066">
    <property type="protein sequence ID" value="CAD8096340.1"/>
    <property type="molecule type" value="Genomic_DNA"/>
</dbReference>
<evidence type="ECO:0000313" key="2">
    <source>
        <dbReference type="EMBL" id="CAD8096340.1"/>
    </source>
</evidence>
<feature type="domain" description="FCP1 homology" evidence="1">
    <location>
        <begin position="276"/>
        <end position="436"/>
    </location>
</feature>
<comment type="caution">
    <text evidence="2">The sequence shown here is derived from an EMBL/GenBank/DDBJ whole genome shotgun (WGS) entry which is preliminary data.</text>
</comment>
<protein>
    <recommendedName>
        <fullName evidence="1">FCP1 homology domain-containing protein</fullName>
    </recommendedName>
</protein>
<dbReference type="GO" id="GO:0016791">
    <property type="term" value="F:phosphatase activity"/>
    <property type="evidence" value="ECO:0007669"/>
    <property type="project" value="InterPro"/>
</dbReference>
<dbReference type="InterPro" id="IPR011948">
    <property type="entry name" value="Dullard_phosphatase"/>
</dbReference>
<dbReference type="PANTHER" id="PTHR12210">
    <property type="entry name" value="DULLARD PROTEIN PHOSPHATASE"/>
    <property type="match status" value="1"/>
</dbReference>
<dbReference type="PROSITE" id="PS50969">
    <property type="entry name" value="FCP1"/>
    <property type="match status" value="1"/>
</dbReference>
<name>A0A8S1NXK7_9CILI</name>
<evidence type="ECO:0000259" key="1">
    <source>
        <dbReference type="PROSITE" id="PS50969"/>
    </source>
</evidence>
<dbReference type="FunFam" id="3.40.50.1000:FF:000093">
    <property type="entry name" value="NLI interacting factor-like phosphatase family protein"/>
    <property type="match status" value="1"/>
</dbReference>
<accession>A0A8S1NXK7</accession>
<keyword evidence="3" id="KW-1185">Reference proteome</keyword>
<evidence type="ECO:0000313" key="3">
    <source>
        <dbReference type="Proteomes" id="UP000692954"/>
    </source>
</evidence>